<keyword evidence="2" id="KW-0472">Membrane</keyword>
<dbReference type="Pfam" id="PF06772">
    <property type="entry name" value="LtrA"/>
    <property type="match status" value="1"/>
</dbReference>
<evidence type="ECO:0000313" key="3">
    <source>
        <dbReference type="EMBL" id="MFC4585957.1"/>
    </source>
</evidence>
<dbReference type="PANTHER" id="PTHR36840:SF1">
    <property type="entry name" value="BLL5714 PROTEIN"/>
    <property type="match status" value="1"/>
</dbReference>
<feature type="transmembrane region" description="Helical" evidence="2">
    <location>
        <begin position="237"/>
        <end position="255"/>
    </location>
</feature>
<accession>A0ABV9E967</accession>
<keyword evidence="2" id="KW-1133">Transmembrane helix</keyword>
<name>A0ABV9E967_9ACTN</name>
<feature type="transmembrane region" description="Helical" evidence="2">
    <location>
        <begin position="337"/>
        <end position="358"/>
    </location>
</feature>
<feature type="transmembrane region" description="Helical" evidence="2">
    <location>
        <begin position="198"/>
        <end position="217"/>
    </location>
</feature>
<proteinExistence type="predicted"/>
<dbReference type="RefSeq" id="WP_262844632.1">
    <property type="nucleotide sequence ID" value="NZ_JANZYP010000031.1"/>
</dbReference>
<comment type="caution">
    <text evidence="3">The sequence shown here is derived from an EMBL/GenBank/DDBJ whole genome shotgun (WGS) entry which is preliminary data.</text>
</comment>
<gene>
    <name evidence="3" type="ORF">ACFO8L_07735</name>
</gene>
<feature type="region of interest" description="Disordered" evidence="1">
    <location>
        <begin position="1"/>
        <end position="29"/>
    </location>
</feature>
<feature type="transmembrane region" description="Helical" evidence="2">
    <location>
        <begin position="83"/>
        <end position="103"/>
    </location>
</feature>
<feature type="transmembrane region" description="Helical" evidence="2">
    <location>
        <begin position="145"/>
        <end position="162"/>
    </location>
</feature>
<evidence type="ECO:0000313" key="4">
    <source>
        <dbReference type="Proteomes" id="UP001595891"/>
    </source>
</evidence>
<feature type="region of interest" description="Disordered" evidence="1">
    <location>
        <begin position="406"/>
        <end position="445"/>
    </location>
</feature>
<keyword evidence="2" id="KW-0812">Transmembrane</keyword>
<feature type="transmembrane region" description="Helical" evidence="2">
    <location>
        <begin position="365"/>
        <end position="386"/>
    </location>
</feature>
<evidence type="ECO:0000256" key="2">
    <source>
        <dbReference type="SAM" id="Phobius"/>
    </source>
</evidence>
<dbReference type="PANTHER" id="PTHR36840">
    <property type="entry name" value="BLL5714 PROTEIN"/>
    <property type="match status" value="1"/>
</dbReference>
<protein>
    <submittedName>
        <fullName evidence="3">Low temperature requirement protein A</fullName>
    </submittedName>
</protein>
<feature type="transmembrane region" description="Helical" evidence="2">
    <location>
        <begin position="267"/>
        <end position="285"/>
    </location>
</feature>
<dbReference type="EMBL" id="JBHSFN010000003">
    <property type="protein sequence ID" value="MFC4585957.1"/>
    <property type="molecule type" value="Genomic_DNA"/>
</dbReference>
<reference evidence="4" key="1">
    <citation type="journal article" date="2019" name="Int. J. Syst. Evol. Microbiol.">
        <title>The Global Catalogue of Microorganisms (GCM) 10K type strain sequencing project: providing services to taxonomists for standard genome sequencing and annotation.</title>
        <authorList>
            <consortium name="The Broad Institute Genomics Platform"/>
            <consortium name="The Broad Institute Genome Sequencing Center for Infectious Disease"/>
            <person name="Wu L."/>
            <person name="Ma J."/>
        </authorList>
    </citation>
    <scope>NUCLEOTIDE SEQUENCE [LARGE SCALE GENOMIC DNA]</scope>
    <source>
        <strain evidence="4">CCUG 49560</strain>
    </source>
</reference>
<dbReference type="InterPro" id="IPR010640">
    <property type="entry name" value="Low_temperature_requirement_A"/>
</dbReference>
<keyword evidence="4" id="KW-1185">Reference proteome</keyword>
<sequence length="445" mass="47176">MTDPGPPRRPATAESRPAATESRPAGGRIAGPARRFALMPARDPSEPHRASTPLELLFDLVFVVAVAQAASSLHHAIIEGHALTGLLSFVAVYFAIWWAWMNWTWFASAFDNDDVIFRLVTFVQMFGALILAAGVSDAFSGDYRLVVVGYAVMRFAMVAQWLRAAASNPMTRATALRFAGGVTVVQLLWMPRAAIPGVWAWVAFAALCAAELAVPWWAERGRPTPWHPGHIGERHMLFAMIMLGEAVLASTVAVRSGMAAGTPGVDLIVVSACGFVIVCVMWWLYNSRPAHGFLRGAARAFGWGYGHFFVFSSIAAFGAGLAAVVDVKDGAAGHFDALAVRGALTVPVAAFLVSVWAVHIRPHRPAGAVSASYLAGAALVALATFTPVPLELTALVMIATLAGAELGARRDPPPPPGRPASPREGGEDGEDEAGVAGDAREVQRE</sequence>
<evidence type="ECO:0000256" key="1">
    <source>
        <dbReference type="SAM" id="MobiDB-lite"/>
    </source>
</evidence>
<organism evidence="3 4">
    <name type="scientific">Sphaerisporangium corydalis</name>
    <dbReference type="NCBI Taxonomy" id="1441875"/>
    <lineage>
        <taxon>Bacteria</taxon>
        <taxon>Bacillati</taxon>
        <taxon>Actinomycetota</taxon>
        <taxon>Actinomycetes</taxon>
        <taxon>Streptosporangiales</taxon>
        <taxon>Streptosporangiaceae</taxon>
        <taxon>Sphaerisporangium</taxon>
    </lineage>
</organism>
<feature type="transmembrane region" description="Helical" evidence="2">
    <location>
        <begin position="115"/>
        <end position="133"/>
    </location>
</feature>
<feature type="transmembrane region" description="Helical" evidence="2">
    <location>
        <begin position="305"/>
        <end position="325"/>
    </location>
</feature>
<dbReference type="Proteomes" id="UP001595891">
    <property type="component" value="Unassembled WGS sequence"/>
</dbReference>